<dbReference type="EMBL" id="JAVIIS010000040">
    <property type="protein sequence ID" value="MDX8442518.1"/>
    <property type="molecule type" value="Genomic_DNA"/>
</dbReference>
<comment type="caution">
    <text evidence="7">The sequence shown here is derived from an EMBL/GenBank/DDBJ whole genome shotgun (WGS) entry which is preliminary data.</text>
</comment>
<evidence type="ECO:0000256" key="6">
    <source>
        <dbReference type="ARBA" id="ARBA00022679"/>
    </source>
</evidence>
<dbReference type="NCBIfam" id="NF041650">
    <property type="entry name" value="nod_mtase_NodS"/>
    <property type="match status" value="1"/>
</dbReference>
<accession>A0ABU4X3J0</accession>
<keyword evidence="4" id="KW-0536">Nodulation</keyword>
<evidence type="ECO:0000256" key="1">
    <source>
        <dbReference type="ARBA" id="ARBA00002707"/>
    </source>
</evidence>
<dbReference type="RefSeq" id="WP_320216518.1">
    <property type="nucleotide sequence ID" value="NZ_JAVIIS010000040.1"/>
</dbReference>
<dbReference type="PANTHER" id="PTHR43464:SF49">
    <property type="entry name" value="TELLURITE METHYLTRANSFERASE"/>
    <property type="match status" value="1"/>
</dbReference>
<dbReference type="SUPFAM" id="SSF53335">
    <property type="entry name" value="S-adenosyl-L-methionine-dependent methyltransferases"/>
    <property type="match status" value="1"/>
</dbReference>
<dbReference type="CDD" id="cd02440">
    <property type="entry name" value="AdoMet_MTases"/>
    <property type="match status" value="1"/>
</dbReference>
<sequence length="217" mass="24526">MRNRGRRILKLDNNHRLLDRELAADDPWLLDANSFERERHTQMLRLSLLHGSITNALEVGCAAGAFTERLAPHCQRLTVIDVVPRAIDRTRRRMKELPHITWVVSDVQQFSTEEPFDLIVVAEVLYYLNGIAEMRAAIRNLARMLAPGGHLVFGSARDATCRRWGHAAGAETVMAMLNETLIAVDHLQCQGDTPSQDCLLARFRSPVRPPDLSNCLR</sequence>
<dbReference type="PIRSF" id="PIRSF009310">
    <property type="entry name" value="NodS"/>
    <property type="match status" value="1"/>
</dbReference>
<keyword evidence="5 7" id="KW-0489">Methyltransferase</keyword>
<reference evidence="7 8" key="1">
    <citation type="submission" date="2023-08" db="EMBL/GenBank/DDBJ databases">
        <title>Implementing the SeqCode for naming new Mesorhizobium species isolated from Vachellia karroo root nodules.</title>
        <authorList>
            <person name="Van Lill M."/>
        </authorList>
    </citation>
    <scope>NUCLEOTIDE SEQUENCE [LARGE SCALE GENOMIC DNA]</scope>
    <source>
        <strain evidence="7 8">VK3E</strain>
    </source>
</reference>
<evidence type="ECO:0000256" key="2">
    <source>
        <dbReference type="ARBA" id="ARBA00009103"/>
    </source>
</evidence>
<evidence type="ECO:0000313" key="8">
    <source>
        <dbReference type="Proteomes" id="UP001272097"/>
    </source>
</evidence>
<dbReference type="GO" id="GO:0008168">
    <property type="term" value="F:methyltransferase activity"/>
    <property type="evidence" value="ECO:0007669"/>
    <property type="project" value="UniProtKB-KW"/>
</dbReference>
<protein>
    <recommendedName>
        <fullName evidence="3">Nodulation protein S</fullName>
    </recommendedName>
</protein>
<organism evidence="7 8">
    <name type="scientific">Mesorhizobium australafricanum</name>
    <dbReference type="NCBI Taxonomy" id="3072311"/>
    <lineage>
        <taxon>Bacteria</taxon>
        <taxon>Pseudomonadati</taxon>
        <taxon>Pseudomonadota</taxon>
        <taxon>Alphaproteobacteria</taxon>
        <taxon>Hyphomicrobiales</taxon>
        <taxon>Phyllobacteriaceae</taxon>
        <taxon>Mesorhizobium</taxon>
    </lineage>
</organism>
<dbReference type="InterPro" id="IPR008715">
    <property type="entry name" value="SAM-MeTfrase_NodS-like"/>
</dbReference>
<evidence type="ECO:0000256" key="5">
    <source>
        <dbReference type="ARBA" id="ARBA00022603"/>
    </source>
</evidence>
<dbReference type="Proteomes" id="UP001272097">
    <property type="component" value="Unassembled WGS sequence"/>
</dbReference>
<proteinExistence type="inferred from homology"/>
<dbReference type="Pfam" id="PF05401">
    <property type="entry name" value="NodS"/>
    <property type="match status" value="1"/>
</dbReference>
<comment type="function">
    <text evidence="1">SAM-utilizing methyltransferase involved in nod factor synthesis.</text>
</comment>
<name>A0ABU4X3J0_9HYPH</name>
<evidence type="ECO:0000313" key="7">
    <source>
        <dbReference type="EMBL" id="MDX8442518.1"/>
    </source>
</evidence>
<comment type="similarity">
    <text evidence="2">Belongs to the NodS family.</text>
</comment>
<dbReference type="InterPro" id="IPR020944">
    <property type="entry name" value="NodS"/>
</dbReference>
<evidence type="ECO:0000256" key="3">
    <source>
        <dbReference type="ARBA" id="ARBA00014643"/>
    </source>
</evidence>
<dbReference type="InterPro" id="IPR029063">
    <property type="entry name" value="SAM-dependent_MTases_sf"/>
</dbReference>
<gene>
    <name evidence="7" type="primary">nodS</name>
    <name evidence="7" type="ORF">RFM51_23320</name>
</gene>
<dbReference type="GO" id="GO:0032259">
    <property type="term" value="P:methylation"/>
    <property type="evidence" value="ECO:0007669"/>
    <property type="project" value="UniProtKB-KW"/>
</dbReference>
<evidence type="ECO:0000256" key="4">
    <source>
        <dbReference type="ARBA" id="ARBA00022458"/>
    </source>
</evidence>
<keyword evidence="8" id="KW-1185">Reference proteome</keyword>
<dbReference type="PANTHER" id="PTHR43464">
    <property type="entry name" value="METHYLTRANSFERASE"/>
    <property type="match status" value="1"/>
</dbReference>
<keyword evidence="6 7" id="KW-0808">Transferase</keyword>
<dbReference type="Gene3D" id="3.40.50.150">
    <property type="entry name" value="Vaccinia Virus protein VP39"/>
    <property type="match status" value="1"/>
</dbReference>